<evidence type="ECO:0000256" key="6">
    <source>
        <dbReference type="SAM" id="MobiDB-lite"/>
    </source>
</evidence>
<dbReference type="GO" id="GO:0070897">
    <property type="term" value="P:transcription preinitiation complex assembly"/>
    <property type="evidence" value="ECO:0007669"/>
    <property type="project" value="InterPro"/>
</dbReference>
<evidence type="ECO:0000313" key="9">
    <source>
        <dbReference type="Proteomes" id="UP000717515"/>
    </source>
</evidence>
<comment type="caution">
    <text evidence="8">The sequence shown here is derived from an EMBL/GenBank/DDBJ whole genome shotgun (WGS) entry which is preliminary data.</text>
</comment>
<dbReference type="InterPro" id="IPR036915">
    <property type="entry name" value="Cyclin-like_sf"/>
</dbReference>
<feature type="compositionally biased region" description="Acidic residues" evidence="6">
    <location>
        <begin position="417"/>
        <end position="434"/>
    </location>
</feature>
<proteinExistence type="predicted"/>
<dbReference type="PANTHER" id="PTHR11618">
    <property type="entry name" value="TRANSCRIPTION INITIATION FACTOR IIB-RELATED"/>
    <property type="match status" value="1"/>
</dbReference>
<dbReference type="GO" id="GO:0008270">
    <property type="term" value="F:zinc ion binding"/>
    <property type="evidence" value="ECO:0007669"/>
    <property type="project" value="UniProtKB-KW"/>
</dbReference>
<dbReference type="GO" id="GO:0097550">
    <property type="term" value="C:transcription preinitiation complex"/>
    <property type="evidence" value="ECO:0007669"/>
    <property type="project" value="TreeGrafter"/>
</dbReference>
<reference evidence="8" key="1">
    <citation type="submission" date="2021-07" db="EMBL/GenBank/DDBJ databases">
        <title>Draft genome of Mortierella alpina, strain LL118, isolated from an aspen leaf litter sample.</title>
        <authorList>
            <person name="Yang S."/>
            <person name="Vinatzer B.A."/>
        </authorList>
    </citation>
    <scope>NUCLEOTIDE SEQUENCE</scope>
    <source>
        <strain evidence="8">LL118</strain>
    </source>
</reference>
<keyword evidence="5" id="KW-0863">Zinc-finger</keyword>
<protein>
    <recommendedName>
        <fullName evidence="4">General transcription factor TFIIB</fullName>
    </recommendedName>
</protein>
<sequence length="542" mass="60324">MSTPTAPPRIKAVVSVPVRRPKADRKTEPTGAAATAATPTTEANAATSGRPHRMQCPGCSSTNIAFEDEGETICHDCGLVLADDTGLTSNSNDVSGYGLTRVNDVGRSLDHNKNLQLVGHSVNISSAEDRRELYHSRGTADVKLWLEQMCAAFGLPTTDAHRSLYLWTAFKKLKNLKITKYSRRAAVACLYVAAKESKREVTLNQFSNQTDTNARKFGSVYKDVKEVLLKHKYIGSGGNLEMDPWMFLDKILTLDNEASIQSGLMDDLPPDLREALGVTLPPNAKAERLQTLLRVSQRCMTLAMESGMMTGRLPMPLAGACVVMAVQVEGKLALCPEELFEFIGKVWMSSPSTLKKRYMELKKYMVDSVKKLPFDVGGNRKTRTLFCLTAVLSYQPFFEKAPEDLWSGPETVSCDSDGNDGQDDVDEDVQEDPAENLTNASAESERVQAVEPSKPAETIEEVEEIVGEVDGTHMGVKRKLDLEMNSPPKRFRWHEQQQEQQPQEDEEEEEEDAVEQDDFDHHDDDDDDDDDDDGYDYDHDDD</sequence>
<keyword evidence="3" id="KW-0804">Transcription</keyword>
<dbReference type="SUPFAM" id="SSF57783">
    <property type="entry name" value="Zinc beta-ribbon"/>
    <property type="match status" value="1"/>
</dbReference>
<keyword evidence="5" id="KW-0862">Zinc</keyword>
<evidence type="ECO:0000256" key="2">
    <source>
        <dbReference type="ARBA" id="ARBA00023015"/>
    </source>
</evidence>
<keyword evidence="2" id="KW-0805">Transcription regulation</keyword>
<dbReference type="Gene3D" id="1.10.472.10">
    <property type="entry name" value="Cyclin-like"/>
    <property type="match status" value="1"/>
</dbReference>
<evidence type="ECO:0000256" key="4">
    <source>
        <dbReference type="ARBA" id="ARBA00031706"/>
    </source>
</evidence>
<dbReference type="PANTHER" id="PTHR11618:SF13">
    <property type="entry name" value="TRANSCRIPTION INITIATION FACTOR IIB"/>
    <property type="match status" value="1"/>
</dbReference>
<organism evidence="8 9">
    <name type="scientific">Mortierella alpina</name>
    <name type="common">Oleaginous fungus</name>
    <name type="synonym">Mortierella renispora</name>
    <dbReference type="NCBI Taxonomy" id="64518"/>
    <lineage>
        <taxon>Eukaryota</taxon>
        <taxon>Fungi</taxon>
        <taxon>Fungi incertae sedis</taxon>
        <taxon>Mucoromycota</taxon>
        <taxon>Mortierellomycotina</taxon>
        <taxon>Mortierellomycetes</taxon>
        <taxon>Mortierellales</taxon>
        <taxon>Mortierellaceae</taxon>
        <taxon>Mortierella</taxon>
    </lineage>
</organism>
<keyword evidence="5" id="KW-0479">Metal-binding</keyword>
<dbReference type="PROSITE" id="PS51134">
    <property type="entry name" value="ZF_TFIIB"/>
    <property type="match status" value="1"/>
</dbReference>
<dbReference type="Proteomes" id="UP000717515">
    <property type="component" value="Unassembled WGS sequence"/>
</dbReference>
<dbReference type="SUPFAM" id="SSF47954">
    <property type="entry name" value="Cyclin-like"/>
    <property type="match status" value="1"/>
</dbReference>
<dbReference type="GO" id="GO:0005634">
    <property type="term" value="C:nucleus"/>
    <property type="evidence" value="ECO:0007669"/>
    <property type="project" value="TreeGrafter"/>
</dbReference>
<evidence type="ECO:0000256" key="1">
    <source>
        <dbReference type="ARBA" id="ARBA00022737"/>
    </source>
</evidence>
<dbReference type="InterPro" id="IPR000812">
    <property type="entry name" value="TFIIB"/>
</dbReference>
<evidence type="ECO:0000256" key="5">
    <source>
        <dbReference type="PROSITE-ProRule" id="PRU00469"/>
    </source>
</evidence>
<feature type="region of interest" description="Disordered" evidence="6">
    <location>
        <begin position="406"/>
        <end position="542"/>
    </location>
</feature>
<dbReference type="CDD" id="cd00043">
    <property type="entry name" value="CYCLIN_SF"/>
    <property type="match status" value="1"/>
</dbReference>
<evidence type="ECO:0000256" key="3">
    <source>
        <dbReference type="ARBA" id="ARBA00023163"/>
    </source>
</evidence>
<name>A0A9P8A310_MORAP</name>
<dbReference type="InterPro" id="IPR013137">
    <property type="entry name" value="Znf_TFIIB"/>
</dbReference>
<accession>A0A9P8A310</accession>
<gene>
    <name evidence="8" type="ORF">KVV02_008082</name>
</gene>
<dbReference type="Pfam" id="PF08271">
    <property type="entry name" value="Zn_Ribbon_TF"/>
    <property type="match status" value="1"/>
</dbReference>
<dbReference type="EMBL" id="JAIFTL010000119">
    <property type="protein sequence ID" value="KAG9323014.1"/>
    <property type="molecule type" value="Genomic_DNA"/>
</dbReference>
<keyword evidence="1" id="KW-0677">Repeat</keyword>
<dbReference type="Gene3D" id="1.10.472.170">
    <property type="match status" value="1"/>
</dbReference>
<dbReference type="AlphaFoldDB" id="A0A9P8A310"/>
<feature type="compositionally biased region" description="Low complexity" evidence="6">
    <location>
        <begin position="29"/>
        <end position="47"/>
    </location>
</feature>
<feature type="compositionally biased region" description="Acidic residues" evidence="6">
    <location>
        <begin position="458"/>
        <end position="467"/>
    </location>
</feature>
<feature type="region of interest" description="Disordered" evidence="6">
    <location>
        <begin position="1"/>
        <end position="53"/>
    </location>
</feature>
<feature type="compositionally biased region" description="Acidic residues" evidence="6">
    <location>
        <begin position="502"/>
        <end position="542"/>
    </location>
</feature>
<evidence type="ECO:0000313" key="8">
    <source>
        <dbReference type="EMBL" id="KAG9323014.1"/>
    </source>
</evidence>
<evidence type="ECO:0000259" key="7">
    <source>
        <dbReference type="PROSITE" id="PS51134"/>
    </source>
</evidence>
<feature type="domain" description="TFIIB-type" evidence="7">
    <location>
        <begin position="52"/>
        <end position="82"/>
    </location>
</feature>